<feature type="domain" description="PAS" evidence="2">
    <location>
        <begin position="274"/>
        <end position="319"/>
    </location>
</feature>
<feature type="domain" description="CBS" evidence="5">
    <location>
        <begin position="202"/>
        <end position="260"/>
    </location>
</feature>
<dbReference type="Proteomes" id="UP000242869">
    <property type="component" value="Unassembled WGS sequence"/>
</dbReference>
<dbReference type="InterPro" id="IPR035965">
    <property type="entry name" value="PAS-like_dom_sf"/>
</dbReference>
<evidence type="ECO:0000313" key="6">
    <source>
        <dbReference type="EMBL" id="SFN57547.1"/>
    </source>
</evidence>
<evidence type="ECO:0000259" key="5">
    <source>
        <dbReference type="PROSITE" id="PS51371"/>
    </source>
</evidence>
<feature type="domain" description="CBS" evidence="5">
    <location>
        <begin position="138"/>
        <end position="194"/>
    </location>
</feature>
<dbReference type="OrthoDB" id="9812260at2"/>
<dbReference type="FunFam" id="3.30.70.270:FF:000001">
    <property type="entry name" value="Diguanylate cyclase domain protein"/>
    <property type="match status" value="1"/>
</dbReference>
<dbReference type="SMART" id="SM00267">
    <property type="entry name" value="GGDEF"/>
    <property type="match status" value="1"/>
</dbReference>
<dbReference type="CDD" id="cd00130">
    <property type="entry name" value="PAS"/>
    <property type="match status" value="3"/>
</dbReference>
<dbReference type="PROSITE" id="PS50112">
    <property type="entry name" value="PAS"/>
    <property type="match status" value="3"/>
</dbReference>
<dbReference type="SUPFAM" id="SSF55785">
    <property type="entry name" value="PYP-like sensor domain (PAS domain)"/>
    <property type="match status" value="3"/>
</dbReference>
<dbReference type="RefSeq" id="WP_091194854.1">
    <property type="nucleotide sequence ID" value="NZ_FOVE01000012.1"/>
</dbReference>
<dbReference type="CDD" id="cd01949">
    <property type="entry name" value="GGDEF"/>
    <property type="match status" value="1"/>
</dbReference>
<feature type="domain" description="PAC" evidence="3">
    <location>
        <begin position="475"/>
        <end position="527"/>
    </location>
</feature>
<evidence type="ECO:0000256" key="1">
    <source>
        <dbReference type="PROSITE-ProRule" id="PRU00703"/>
    </source>
</evidence>
<dbReference type="STRING" id="83765.SAMN05660284_01809"/>
<dbReference type="Pfam" id="PF13426">
    <property type="entry name" value="PAS_9"/>
    <property type="match status" value="1"/>
</dbReference>
<dbReference type="InterPro" id="IPR013655">
    <property type="entry name" value="PAS_fold_3"/>
</dbReference>
<dbReference type="InterPro" id="IPR000644">
    <property type="entry name" value="CBS_dom"/>
</dbReference>
<dbReference type="NCBIfam" id="TIGR00229">
    <property type="entry name" value="sensory_box"/>
    <property type="match status" value="3"/>
</dbReference>
<dbReference type="PROSITE" id="PS50113">
    <property type="entry name" value="PAC"/>
    <property type="match status" value="2"/>
</dbReference>
<sequence length="815" mass="90081">MRISELAKRSTRKAIHIAPGDVLAFLTENLLRLHANTALVLDEGVPVGVLSERDALLAWARGLSPLTPVRDLMHTPVTCVCGDSDWREAYNQLSEQSASHLIVTDGMAQNPVALSERDLCRLLGASLLSPLQKLGAFVRPDIPTVSPATTLAETARILSDEQNDCVIVVDQEHPLGLLSPDDLMRLQFRHPDPEKTTVAEISIPPIQSIPIHTSLPDAFRAMLSFGVSHLVVTDDDGRMVGIIGASEIETLLEAKHIRDLHARMSADAAALSESEARRKAILDSTQVFLGLLDNNGVVLEANAAALQIIDAKPEQVIGQPLEQTPWWSHDPAQRSRLKTALLRCQAGLSDTFEATHLKNDGTIVHVEFHLRPVCHAAGKPHYLLAEGRDITSRKEAEQALFASKQHFEALLKATPVGVIESNAEGECIFVNPTYEAIAGRTFEEVRGMGWFDSIHPDDRSNMLDGMEKNMKGHPCRLEYRRIHRNGSVRWILGQNAPLFSQSGEVTGAISTLIDITEQKEREGLLRVMSEALKQSNKAIALVDGENRFRYTNSAFCNLFGYRPDEIIGQSTEILADGNARSKLSPKQVHERVCLHKFCKGEALRRAKCGKLIPVLLDSAQVTTSEGEPLWHINTYTDLTEIREQLEILDRMAHHDALTNLPNRVLLSKRLELELAHARRNRKLVALLFIDLDNFKYVNDTLGHHAGDLLLQEVALRLKKCVRESDTVARLSGDEFAILLPNLSSRKSAENIARKIIAIFEPPFFLEGRNIESSASIGISLYPVHAGDETRLLMSSDAAMYAAKSQGRGSFAFAGE</sequence>
<dbReference type="SUPFAM" id="SSF54631">
    <property type="entry name" value="CBS-domain pair"/>
    <property type="match status" value="2"/>
</dbReference>
<name>A0A1I5A551_9NEIS</name>
<dbReference type="InterPro" id="IPR000700">
    <property type="entry name" value="PAS-assoc_C"/>
</dbReference>
<dbReference type="GO" id="GO:0003824">
    <property type="term" value="F:catalytic activity"/>
    <property type="evidence" value="ECO:0007669"/>
    <property type="project" value="UniProtKB-ARBA"/>
</dbReference>
<dbReference type="SMART" id="SM00091">
    <property type="entry name" value="PAS"/>
    <property type="match status" value="3"/>
</dbReference>
<feature type="domain" description="PAC" evidence="3">
    <location>
        <begin position="350"/>
        <end position="402"/>
    </location>
</feature>
<dbReference type="InterPro" id="IPR046342">
    <property type="entry name" value="CBS_dom_sf"/>
</dbReference>
<dbReference type="Pfam" id="PF00990">
    <property type="entry name" value="GGDEF"/>
    <property type="match status" value="1"/>
</dbReference>
<evidence type="ECO:0000259" key="4">
    <source>
        <dbReference type="PROSITE" id="PS50887"/>
    </source>
</evidence>
<keyword evidence="1" id="KW-0129">CBS domain</keyword>
<dbReference type="PROSITE" id="PS51371">
    <property type="entry name" value="CBS"/>
    <property type="match status" value="2"/>
</dbReference>
<dbReference type="CDD" id="cd02205">
    <property type="entry name" value="CBS_pair_SF"/>
    <property type="match status" value="1"/>
</dbReference>
<feature type="domain" description="PAS" evidence="2">
    <location>
        <begin position="524"/>
        <end position="570"/>
    </location>
</feature>
<reference evidence="7" key="1">
    <citation type="submission" date="2016-10" db="EMBL/GenBank/DDBJ databases">
        <authorList>
            <person name="Varghese N."/>
            <person name="Submissions S."/>
        </authorList>
    </citation>
    <scope>NUCLEOTIDE SEQUENCE [LARGE SCALE GENOMIC DNA]</scope>
    <source>
        <strain evidence="7">DSM 6150</strain>
    </source>
</reference>
<dbReference type="PROSITE" id="PS50887">
    <property type="entry name" value="GGDEF"/>
    <property type="match status" value="1"/>
</dbReference>
<gene>
    <name evidence="6" type="ORF">SAMN05660284_01809</name>
</gene>
<dbReference type="InterPro" id="IPR013656">
    <property type="entry name" value="PAS_4"/>
</dbReference>
<feature type="domain" description="PAS" evidence="2">
    <location>
        <begin position="403"/>
        <end position="473"/>
    </location>
</feature>
<dbReference type="Pfam" id="PF08448">
    <property type="entry name" value="PAS_4"/>
    <property type="match status" value="1"/>
</dbReference>
<dbReference type="SMART" id="SM00086">
    <property type="entry name" value="PAC"/>
    <property type="match status" value="2"/>
</dbReference>
<proteinExistence type="predicted"/>
<dbReference type="InterPro" id="IPR043128">
    <property type="entry name" value="Rev_trsase/Diguanyl_cyclase"/>
</dbReference>
<dbReference type="Gene3D" id="3.30.450.20">
    <property type="entry name" value="PAS domain"/>
    <property type="match status" value="3"/>
</dbReference>
<dbReference type="Pfam" id="PF08447">
    <property type="entry name" value="PAS_3"/>
    <property type="match status" value="1"/>
</dbReference>
<dbReference type="InterPro" id="IPR001610">
    <property type="entry name" value="PAC"/>
</dbReference>
<dbReference type="Gene3D" id="3.30.70.270">
    <property type="match status" value="1"/>
</dbReference>
<dbReference type="InterPro" id="IPR052155">
    <property type="entry name" value="Biofilm_reg_signaling"/>
</dbReference>
<dbReference type="SMART" id="SM00116">
    <property type="entry name" value="CBS"/>
    <property type="match status" value="4"/>
</dbReference>
<dbReference type="InterPro" id="IPR029787">
    <property type="entry name" value="Nucleotide_cyclase"/>
</dbReference>
<evidence type="ECO:0000313" key="7">
    <source>
        <dbReference type="Proteomes" id="UP000242869"/>
    </source>
</evidence>
<dbReference type="InterPro" id="IPR000160">
    <property type="entry name" value="GGDEF_dom"/>
</dbReference>
<dbReference type="SUPFAM" id="SSF55073">
    <property type="entry name" value="Nucleotide cyclase"/>
    <property type="match status" value="1"/>
</dbReference>
<evidence type="ECO:0000259" key="3">
    <source>
        <dbReference type="PROSITE" id="PS50113"/>
    </source>
</evidence>
<dbReference type="PANTHER" id="PTHR44757">
    <property type="entry name" value="DIGUANYLATE CYCLASE DGCP"/>
    <property type="match status" value="1"/>
</dbReference>
<accession>A0A1I5A551</accession>
<feature type="domain" description="GGDEF" evidence="4">
    <location>
        <begin position="682"/>
        <end position="815"/>
    </location>
</feature>
<keyword evidence="7" id="KW-1185">Reference proteome</keyword>
<dbReference type="NCBIfam" id="TIGR00254">
    <property type="entry name" value="GGDEF"/>
    <property type="match status" value="1"/>
</dbReference>
<dbReference type="InterPro" id="IPR000014">
    <property type="entry name" value="PAS"/>
</dbReference>
<dbReference type="AlphaFoldDB" id="A0A1I5A551"/>
<protein>
    <submittedName>
        <fullName evidence="6">PAS domain S-box-containing protein/diguanylate cyclase (GGDEF) domain-containing protein</fullName>
    </submittedName>
</protein>
<dbReference type="Gene3D" id="3.10.580.10">
    <property type="entry name" value="CBS-domain"/>
    <property type="match status" value="2"/>
</dbReference>
<dbReference type="EMBL" id="FOVE01000012">
    <property type="protein sequence ID" value="SFN57547.1"/>
    <property type="molecule type" value="Genomic_DNA"/>
</dbReference>
<organism evidence="6 7">
    <name type="scientific">Formivibrio citricus</name>
    <dbReference type="NCBI Taxonomy" id="83765"/>
    <lineage>
        <taxon>Bacteria</taxon>
        <taxon>Pseudomonadati</taxon>
        <taxon>Pseudomonadota</taxon>
        <taxon>Betaproteobacteria</taxon>
        <taxon>Neisseriales</taxon>
        <taxon>Chitinibacteraceae</taxon>
        <taxon>Formivibrio</taxon>
    </lineage>
</organism>
<dbReference type="Pfam" id="PF00571">
    <property type="entry name" value="CBS"/>
    <property type="match status" value="2"/>
</dbReference>
<dbReference type="PANTHER" id="PTHR44757:SF2">
    <property type="entry name" value="BIOFILM ARCHITECTURE MAINTENANCE PROTEIN MBAA"/>
    <property type="match status" value="1"/>
</dbReference>
<evidence type="ECO:0000259" key="2">
    <source>
        <dbReference type="PROSITE" id="PS50112"/>
    </source>
</evidence>